<proteinExistence type="predicted"/>
<organism evidence="1">
    <name type="scientific">Sphingobacterium sp. (strain 21)</name>
    <dbReference type="NCBI Taxonomy" id="743722"/>
    <lineage>
        <taxon>Bacteria</taxon>
        <taxon>Pseudomonadati</taxon>
        <taxon>Bacteroidota</taxon>
        <taxon>Sphingobacteriia</taxon>
        <taxon>Sphingobacteriales</taxon>
        <taxon>Sphingobacteriaceae</taxon>
        <taxon>Sphingobacterium</taxon>
    </lineage>
</organism>
<dbReference type="STRING" id="743722.Sph21_0907"/>
<reference evidence="1" key="1">
    <citation type="submission" date="2011-03" db="EMBL/GenBank/DDBJ databases">
        <title>Complete sequence of Sphingobacterium sp. 21.</title>
        <authorList>
            <consortium name="US DOE Joint Genome Institute"/>
            <person name="Lucas S."/>
            <person name="Copeland A."/>
            <person name="Lapidus A."/>
            <person name="Cheng J.-F."/>
            <person name="Goodwin L."/>
            <person name="Pitluck S."/>
            <person name="Davenport K."/>
            <person name="Detter J.C."/>
            <person name="Han C."/>
            <person name="Tapia R."/>
            <person name="Land M."/>
            <person name="Hauser L."/>
            <person name="Kyrpides N."/>
            <person name="Ivanova N."/>
            <person name="Ovchinnikova G."/>
            <person name="Pagani I."/>
            <person name="Siebers A.K."/>
            <person name="Allgaier M."/>
            <person name="Thelen M.P."/>
            <person name="Hugenholtz P."/>
            <person name="Woyke T."/>
        </authorList>
    </citation>
    <scope>NUCLEOTIDE SEQUENCE</scope>
    <source>
        <strain evidence="1">21</strain>
    </source>
</reference>
<evidence type="ECO:0000313" key="1">
    <source>
        <dbReference type="EMBL" id="ADZ77481.1"/>
    </source>
</evidence>
<sequence>MIIIGKTIADIKIPDSLIARQAQTQRLYNARS</sequence>
<name>F4CC31_SPHS2</name>
<dbReference type="HOGENOM" id="CLU_3391401_0_0_10"/>
<protein>
    <submittedName>
        <fullName evidence="1">Uncharacterized protein</fullName>
    </submittedName>
</protein>
<dbReference type="KEGG" id="shg:Sph21_0907"/>
<gene>
    <name evidence="1" type="ordered locus">Sph21_0907</name>
</gene>
<dbReference type="EMBL" id="CP002584">
    <property type="protein sequence ID" value="ADZ77481.1"/>
    <property type="molecule type" value="Genomic_DNA"/>
</dbReference>
<dbReference type="AlphaFoldDB" id="F4CC31"/>
<accession>F4CC31</accession>